<dbReference type="Pfam" id="PF02452">
    <property type="entry name" value="PemK_toxin"/>
    <property type="match status" value="1"/>
</dbReference>
<dbReference type="GO" id="GO:0004521">
    <property type="term" value="F:RNA endonuclease activity"/>
    <property type="evidence" value="ECO:0007669"/>
    <property type="project" value="TreeGrafter"/>
</dbReference>
<dbReference type="EMBL" id="VUMR01000077">
    <property type="protein sequence ID" value="MSS57161.1"/>
    <property type="molecule type" value="Genomic_DNA"/>
</dbReference>
<dbReference type="InterPro" id="IPR003477">
    <property type="entry name" value="PemK-like"/>
</dbReference>
<gene>
    <name evidence="3" type="ORF">FYJ55_09895</name>
</gene>
<keyword evidence="4" id="KW-1185">Reference proteome</keyword>
<dbReference type="Proteomes" id="UP000434241">
    <property type="component" value="Unassembled WGS sequence"/>
</dbReference>
<evidence type="ECO:0000256" key="2">
    <source>
        <dbReference type="ARBA" id="ARBA00022649"/>
    </source>
</evidence>
<protein>
    <submittedName>
        <fullName evidence="3">Type II toxin-antitoxin system PemK/MazF family toxin</fullName>
    </submittedName>
</protein>
<dbReference type="GO" id="GO:0003677">
    <property type="term" value="F:DNA binding"/>
    <property type="evidence" value="ECO:0007669"/>
    <property type="project" value="InterPro"/>
</dbReference>
<keyword evidence="2" id="KW-1277">Toxin-antitoxin system</keyword>
<reference evidence="3 4" key="1">
    <citation type="submission" date="2019-08" db="EMBL/GenBank/DDBJ databases">
        <title>In-depth cultivation of the pig gut microbiome towards novel bacterial diversity and tailored functional studies.</title>
        <authorList>
            <person name="Wylensek D."/>
            <person name="Hitch T.C.A."/>
            <person name="Clavel T."/>
        </authorList>
    </citation>
    <scope>NUCLEOTIDE SEQUENCE [LARGE SCALE GENOMIC DNA]</scope>
    <source>
        <strain evidence="3 4">LKV-472-APC-3</strain>
    </source>
</reference>
<proteinExistence type="inferred from homology"/>
<accession>A0A6N7VH90</accession>
<dbReference type="GO" id="GO:0006402">
    <property type="term" value="P:mRNA catabolic process"/>
    <property type="evidence" value="ECO:0007669"/>
    <property type="project" value="TreeGrafter"/>
</dbReference>
<dbReference type="AlphaFoldDB" id="A0A6N7VH90"/>
<dbReference type="RefSeq" id="WP_154556695.1">
    <property type="nucleotide sequence ID" value="NZ_JBQHQE010000004.1"/>
</dbReference>
<comment type="caution">
    <text evidence="3">The sequence shown here is derived from an EMBL/GenBank/DDBJ whole genome shotgun (WGS) entry which is preliminary data.</text>
</comment>
<evidence type="ECO:0000256" key="1">
    <source>
        <dbReference type="ARBA" id="ARBA00007521"/>
    </source>
</evidence>
<sequence>MSFKQGDIVYIDLDPTKGHEQAGKRPCLVISNNDYNKIMGLFIVCPITNNTKNFPTHVKLDSHTITTGCVLCEHVKTLDLKARKATKKEECPQNILQEVLDIVHSCI</sequence>
<dbReference type="PANTHER" id="PTHR33988">
    <property type="entry name" value="ENDORIBONUCLEASE MAZF-RELATED"/>
    <property type="match status" value="1"/>
</dbReference>
<name>A0A6N7VH90_9FIRM</name>
<dbReference type="Gene3D" id="2.30.30.110">
    <property type="match status" value="1"/>
</dbReference>
<evidence type="ECO:0000313" key="4">
    <source>
        <dbReference type="Proteomes" id="UP000434241"/>
    </source>
</evidence>
<dbReference type="GO" id="GO:0016075">
    <property type="term" value="P:rRNA catabolic process"/>
    <property type="evidence" value="ECO:0007669"/>
    <property type="project" value="TreeGrafter"/>
</dbReference>
<organism evidence="3 4">
    <name type="scientific">Holdemanella porci</name>
    <dbReference type="NCBI Taxonomy" id="2652276"/>
    <lineage>
        <taxon>Bacteria</taxon>
        <taxon>Bacillati</taxon>
        <taxon>Bacillota</taxon>
        <taxon>Erysipelotrichia</taxon>
        <taxon>Erysipelotrichales</taxon>
        <taxon>Erysipelotrichaceae</taxon>
        <taxon>Holdemanella</taxon>
    </lineage>
</organism>
<dbReference type="InterPro" id="IPR011067">
    <property type="entry name" value="Plasmid_toxin/cell-grow_inhib"/>
</dbReference>
<dbReference type="SUPFAM" id="SSF50118">
    <property type="entry name" value="Cell growth inhibitor/plasmid maintenance toxic component"/>
    <property type="match status" value="1"/>
</dbReference>
<dbReference type="PANTHER" id="PTHR33988:SF3">
    <property type="entry name" value="ENDORIBONUCLEASE TOXIN CHPB-RELATED"/>
    <property type="match status" value="1"/>
</dbReference>
<evidence type="ECO:0000313" key="3">
    <source>
        <dbReference type="EMBL" id="MSS57161.1"/>
    </source>
</evidence>
<dbReference type="GeneID" id="93159596"/>
<comment type="similarity">
    <text evidence="1">Belongs to the PemK/MazF family.</text>
</comment>